<dbReference type="EMBL" id="MNCJ02000330">
    <property type="protein sequence ID" value="KAF5765697.1"/>
    <property type="molecule type" value="Genomic_DNA"/>
</dbReference>
<evidence type="ECO:0000313" key="1">
    <source>
        <dbReference type="EMBL" id="KAF5765697.1"/>
    </source>
</evidence>
<name>A0A9K3E292_HELAN</name>
<evidence type="ECO:0000313" key="2">
    <source>
        <dbReference type="Proteomes" id="UP000215914"/>
    </source>
</evidence>
<reference evidence="1" key="2">
    <citation type="submission" date="2020-06" db="EMBL/GenBank/DDBJ databases">
        <title>Helianthus annuus Genome sequencing and assembly Release 2.</title>
        <authorList>
            <person name="Gouzy J."/>
            <person name="Langlade N."/>
            <person name="Munos S."/>
        </authorList>
    </citation>
    <scope>NUCLEOTIDE SEQUENCE</scope>
    <source>
        <tissue evidence="1">Leaves</tissue>
    </source>
</reference>
<organism evidence="1 2">
    <name type="scientific">Helianthus annuus</name>
    <name type="common">Common sunflower</name>
    <dbReference type="NCBI Taxonomy" id="4232"/>
    <lineage>
        <taxon>Eukaryota</taxon>
        <taxon>Viridiplantae</taxon>
        <taxon>Streptophyta</taxon>
        <taxon>Embryophyta</taxon>
        <taxon>Tracheophyta</taxon>
        <taxon>Spermatophyta</taxon>
        <taxon>Magnoliopsida</taxon>
        <taxon>eudicotyledons</taxon>
        <taxon>Gunneridae</taxon>
        <taxon>Pentapetalae</taxon>
        <taxon>asterids</taxon>
        <taxon>campanulids</taxon>
        <taxon>Asterales</taxon>
        <taxon>Asteraceae</taxon>
        <taxon>Asteroideae</taxon>
        <taxon>Heliantheae alliance</taxon>
        <taxon>Heliantheae</taxon>
        <taxon>Helianthus</taxon>
    </lineage>
</organism>
<reference evidence="1" key="1">
    <citation type="journal article" date="2017" name="Nature">
        <title>The sunflower genome provides insights into oil metabolism, flowering and Asterid evolution.</title>
        <authorList>
            <person name="Badouin H."/>
            <person name="Gouzy J."/>
            <person name="Grassa C.J."/>
            <person name="Murat F."/>
            <person name="Staton S.E."/>
            <person name="Cottret L."/>
            <person name="Lelandais-Briere C."/>
            <person name="Owens G.L."/>
            <person name="Carrere S."/>
            <person name="Mayjonade B."/>
            <person name="Legrand L."/>
            <person name="Gill N."/>
            <person name="Kane N.C."/>
            <person name="Bowers J.E."/>
            <person name="Hubner S."/>
            <person name="Bellec A."/>
            <person name="Berard A."/>
            <person name="Berges H."/>
            <person name="Blanchet N."/>
            <person name="Boniface M.C."/>
            <person name="Brunel D."/>
            <person name="Catrice O."/>
            <person name="Chaidir N."/>
            <person name="Claudel C."/>
            <person name="Donnadieu C."/>
            <person name="Faraut T."/>
            <person name="Fievet G."/>
            <person name="Helmstetter N."/>
            <person name="King M."/>
            <person name="Knapp S.J."/>
            <person name="Lai Z."/>
            <person name="Le Paslier M.C."/>
            <person name="Lippi Y."/>
            <person name="Lorenzon L."/>
            <person name="Mandel J.R."/>
            <person name="Marage G."/>
            <person name="Marchand G."/>
            <person name="Marquand E."/>
            <person name="Bret-Mestries E."/>
            <person name="Morien E."/>
            <person name="Nambeesan S."/>
            <person name="Nguyen T."/>
            <person name="Pegot-Espagnet P."/>
            <person name="Pouilly N."/>
            <person name="Raftis F."/>
            <person name="Sallet E."/>
            <person name="Schiex T."/>
            <person name="Thomas J."/>
            <person name="Vandecasteele C."/>
            <person name="Vares D."/>
            <person name="Vear F."/>
            <person name="Vautrin S."/>
            <person name="Crespi M."/>
            <person name="Mangin B."/>
            <person name="Burke J.M."/>
            <person name="Salse J."/>
            <person name="Munos S."/>
            <person name="Vincourt P."/>
            <person name="Rieseberg L.H."/>
            <person name="Langlade N.B."/>
        </authorList>
    </citation>
    <scope>NUCLEOTIDE SEQUENCE</scope>
    <source>
        <tissue evidence="1">Leaves</tissue>
    </source>
</reference>
<comment type="caution">
    <text evidence="1">The sequence shown here is derived from an EMBL/GenBank/DDBJ whole genome shotgun (WGS) entry which is preliminary data.</text>
</comment>
<dbReference type="Gramene" id="mRNA:HanXRQr2_Chr15g0706771">
    <property type="protein sequence ID" value="CDS:HanXRQr2_Chr15g0706771.1"/>
    <property type="gene ID" value="HanXRQr2_Chr15g0706771"/>
</dbReference>
<protein>
    <submittedName>
        <fullName evidence="1">Uncharacterized protein</fullName>
    </submittedName>
</protein>
<keyword evidence="2" id="KW-1185">Reference proteome</keyword>
<proteinExistence type="predicted"/>
<dbReference type="Proteomes" id="UP000215914">
    <property type="component" value="Unassembled WGS sequence"/>
</dbReference>
<gene>
    <name evidence="1" type="ORF">HanXRQr2_Chr15g0706771</name>
</gene>
<dbReference type="AlphaFoldDB" id="A0A9K3E292"/>
<sequence length="154" mass="16638">MKSSGTTFSETSLSNKRFASAHRACSATWTTDELASVSNGVSVSRATAAMSRFSLIDTNIAARHPEVSVNMYSDSEFKSFITAQSVLTAMLLSRKSFRALKMPARADADLARVSSFVELRILIIVSIASFEALPSRNKSVSGTAESRLFKASKT</sequence>
<accession>A0A9K3E292</accession>